<evidence type="ECO:0000256" key="1">
    <source>
        <dbReference type="ARBA" id="ARBA00001633"/>
    </source>
</evidence>
<evidence type="ECO:0000256" key="8">
    <source>
        <dbReference type="HAMAP-Rule" id="MF_00134"/>
    </source>
</evidence>
<dbReference type="PANTHER" id="PTHR22854:SF2">
    <property type="entry name" value="INDOLE-3-GLYCEROL-PHOSPHATE SYNTHASE"/>
    <property type="match status" value="1"/>
</dbReference>
<dbReference type="UniPathway" id="UPA00035">
    <property type="reaction ID" value="UER00043"/>
</dbReference>
<protein>
    <recommendedName>
        <fullName evidence="8">Indole-3-glycerol phosphate synthase</fullName>
        <shortName evidence="8">IGPS</shortName>
        <ecNumber evidence="8">4.1.1.48</ecNumber>
    </recommendedName>
</protein>
<feature type="domain" description="Indole-3-glycerol phosphate synthase" evidence="10">
    <location>
        <begin position="4"/>
        <end position="258"/>
    </location>
</feature>
<comment type="similarity">
    <text evidence="8">Belongs to the TrpC family.</text>
</comment>
<keyword evidence="6 8" id="KW-0057">Aromatic amino acid biosynthesis</keyword>
<dbReference type="InterPro" id="IPR013785">
    <property type="entry name" value="Aldolase_TIM"/>
</dbReference>
<dbReference type="EMBL" id="FQVB01000008">
    <property type="protein sequence ID" value="SHE89606.1"/>
    <property type="molecule type" value="Genomic_DNA"/>
</dbReference>
<evidence type="ECO:0000256" key="7">
    <source>
        <dbReference type="ARBA" id="ARBA00023239"/>
    </source>
</evidence>
<reference evidence="12" key="1">
    <citation type="submission" date="2016-11" db="EMBL/GenBank/DDBJ databases">
        <authorList>
            <person name="Varghese N."/>
            <person name="Submissions S."/>
        </authorList>
    </citation>
    <scope>NUCLEOTIDE SEQUENCE [LARGE SCALE GENOMIC DNA]</scope>
    <source>
        <strain evidence="12">DSM 9756</strain>
    </source>
</reference>
<keyword evidence="4 8" id="KW-0210">Decarboxylase</keyword>
<comment type="pathway">
    <text evidence="2 8">Amino-acid biosynthesis; L-tryptophan biosynthesis; L-tryptophan from chorismate: step 4/5.</text>
</comment>
<dbReference type="SUPFAM" id="SSF51366">
    <property type="entry name" value="Ribulose-phoshate binding barrel"/>
    <property type="match status" value="1"/>
</dbReference>
<dbReference type="InterPro" id="IPR001468">
    <property type="entry name" value="Indole-3-GlycerolPSynthase_CS"/>
</dbReference>
<dbReference type="Gene3D" id="3.20.20.70">
    <property type="entry name" value="Aldolase class I"/>
    <property type="match status" value="1"/>
</dbReference>
<dbReference type="EC" id="4.1.1.48" evidence="8"/>
<dbReference type="GO" id="GO:0000162">
    <property type="term" value="P:L-tryptophan biosynthetic process"/>
    <property type="evidence" value="ECO:0007669"/>
    <property type="project" value="UniProtKB-UniRule"/>
</dbReference>
<dbReference type="AlphaFoldDB" id="A0A1M4X812"/>
<dbReference type="CDD" id="cd00331">
    <property type="entry name" value="IGPS"/>
    <property type="match status" value="1"/>
</dbReference>
<comment type="catalytic activity">
    <reaction evidence="1 8">
        <text>1-(2-carboxyphenylamino)-1-deoxy-D-ribulose 5-phosphate + H(+) = (1S,2R)-1-C-(indol-3-yl)glycerol 3-phosphate + CO2 + H2O</text>
        <dbReference type="Rhea" id="RHEA:23476"/>
        <dbReference type="ChEBI" id="CHEBI:15377"/>
        <dbReference type="ChEBI" id="CHEBI:15378"/>
        <dbReference type="ChEBI" id="CHEBI:16526"/>
        <dbReference type="ChEBI" id="CHEBI:58613"/>
        <dbReference type="ChEBI" id="CHEBI:58866"/>
        <dbReference type="EC" id="4.1.1.48"/>
    </reaction>
</comment>
<evidence type="ECO:0000256" key="3">
    <source>
        <dbReference type="ARBA" id="ARBA00022605"/>
    </source>
</evidence>
<dbReference type="RefSeq" id="WP_073037578.1">
    <property type="nucleotide sequence ID" value="NZ_FQVB01000008.1"/>
</dbReference>
<dbReference type="InterPro" id="IPR045186">
    <property type="entry name" value="Indole-3-glycerol_P_synth"/>
</dbReference>
<dbReference type="InterPro" id="IPR013798">
    <property type="entry name" value="Indole-3-glycerol_P_synth_dom"/>
</dbReference>
<dbReference type="Proteomes" id="UP000184076">
    <property type="component" value="Unassembled WGS sequence"/>
</dbReference>
<proteinExistence type="inferred from homology"/>
<dbReference type="STRING" id="1121391.SAMN02745206_01009"/>
<name>A0A1M4X812_9BACT</name>
<dbReference type="HAMAP" id="MF_00134_A">
    <property type="entry name" value="IGPS_A"/>
    <property type="match status" value="1"/>
</dbReference>
<dbReference type="HAMAP" id="MF_00134_B">
    <property type="entry name" value="IGPS_B"/>
    <property type="match status" value="1"/>
</dbReference>
<dbReference type="GO" id="GO:0004425">
    <property type="term" value="F:indole-3-glycerol-phosphate synthase activity"/>
    <property type="evidence" value="ECO:0007669"/>
    <property type="project" value="UniProtKB-UniRule"/>
</dbReference>
<sequence length="267" mass="29289">MDILRKILEVKAQEVEEAKRREPLSAVRRRAEESPPTRPFLESLSAPGPEGVNVIAEIKRASPSKGTIRAGLDPRAYARAYQRAGAAALSVLTDERFFQGSFRDLQVAREAVEVPVLRKDFTIDEYQIYEARAVGADAVLLIVRAVPPDFLRDALSLCRELGLGALVEVHDEREMETALARGAPLIGVNNRDLTTFRTDIETSIRLRKQLPAGMPMVAESGIGGREDVERLLDAGIFNFLVGESLVRAPDPETALRSLLGTAAGSRF</sequence>
<dbReference type="OrthoDB" id="9804217at2"/>
<gene>
    <name evidence="8" type="primary">trpC</name>
    <name evidence="11" type="ORF">SAMN02745206_01009</name>
</gene>
<dbReference type="InterPro" id="IPR011060">
    <property type="entry name" value="RibuloseP-bd_barrel"/>
</dbReference>
<evidence type="ECO:0000256" key="4">
    <source>
        <dbReference type="ARBA" id="ARBA00022793"/>
    </source>
</evidence>
<dbReference type="PANTHER" id="PTHR22854">
    <property type="entry name" value="TRYPTOPHAN BIOSYNTHESIS PROTEIN"/>
    <property type="match status" value="1"/>
</dbReference>
<dbReference type="FunFam" id="3.20.20.70:FF:000024">
    <property type="entry name" value="Indole-3-glycerol phosphate synthase"/>
    <property type="match status" value="1"/>
</dbReference>
<evidence type="ECO:0000256" key="2">
    <source>
        <dbReference type="ARBA" id="ARBA00004696"/>
    </source>
</evidence>
<dbReference type="GO" id="GO:0004640">
    <property type="term" value="F:phosphoribosylanthranilate isomerase activity"/>
    <property type="evidence" value="ECO:0007669"/>
    <property type="project" value="TreeGrafter"/>
</dbReference>
<keyword evidence="12" id="KW-1185">Reference proteome</keyword>
<evidence type="ECO:0000259" key="10">
    <source>
        <dbReference type="Pfam" id="PF00218"/>
    </source>
</evidence>
<evidence type="ECO:0000256" key="9">
    <source>
        <dbReference type="SAM" id="MobiDB-lite"/>
    </source>
</evidence>
<evidence type="ECO:0000313" key="12">
    <source>
        <dbReference type="Proteomes" id="UP000184076"/>
    </source>
</evidence>
<dbReference type="NCBIfam" id="NF001377">
    <property type="entry name" value="PRK00278.2-4"/>
    <property type="match status" value="1"/>
</dbReference>
<evidence type="ECO:0000313" key="11">
    <source>
        <dbReference type="EMBL" id="SHE89606.1"/>
    </source>
</evidence>
<dbReference type="Pfam" id="PF00218">
    <property type="entry name" value="IGPS"/>
    <property type="match status" value="1"/>
</dbReference>
<feature type="region of interest" description="Disordered" evidence="9">
    <location>
        <begin position="19"/>
        <end position="43"/>
    </location>
</feature>
<keyword evidence="3 8" id="KW-0028">Amino-acid biosynthesis</keyword>
<organism evidence="11 12">
    <name type="scientific">Desulfacinum infernum DSM 9756</name>
    <dbReference type="NCBI Taxonomy" id="1121391"/>
    <lineage>
        <taxon>Bacteria</taxon>
        <taxon>Pseudomonadati</taxon>
        <taxon>Thermodesulfobacteriota</taxon>
        <taxon>Syntrophobacteria</taxon>
        <taxon>Syntrophobacterales</taxon>
        <taxon>Syntrophobacteraceae</taxon>
        <taxon>Desulfacinum</taxon>
    </lineage>
</organism>
<accession>A0A1M4X812</accession>
<feature type="compositionally biased region" description="Basic and acidic residues" evidence="9">
    <location>
        <begin position="19"/>
        <end position="35"/>
    </location>
</feature>
<evidence type="ECO:0000256" key="5">
    <source>
        <dbReference type="ARBA" id="ARBA00022822"/>
    </source>
</evidence>
<keyword evidence="7 8" id="KW-0456">Lyase</keyword>
<evidence type="ECO:0000256" key="6">
    <source>
        <dbReference type="ARBA" id="ARBA00023141"/>
    </source>
</evidence>
<keyword evidence="5 8" id="KW-0822">Tryptophan biosynthesis</keyword>
<dbReference type="PROSITE" id="PS00614">
    <property type="entry name" value="IGPS"/>
    <property type="match status" value="1"/>
</dbReference>